<dbReference type="Proteomes" id="UP000214646">
    <property type="component" value="Unassembled WGS sequence"/>
</dbReference>
<accession>A0A225DVD3</accession>
<dbReference type="Pfam" id="PF13676">
    <property type="entry name" value="TIR_2"/>
    <property type="match status" value="1"/>
</dbReference>
<dbReference type="SUPFAM" id="SSF52200">
    <property type="entry name" value="Toll/Interleukin receptor TIR domain"/>
    <property type="match status" value="1"/>
</dbReference>
<dbReference type="InterPro" id="IPR000157">
    <property type="entry name" value="TIR_dom"/>
</dbReference>
<dbReference type="GO" id="GO:0007165">
    <property type="term" value="P:signal transduction"/>
    <property type="evidence" value="ECO:0007669"/>
    <property type="project" value="InterPro"/>
</dbReference>
<organism evidence="2 3">
    <name type="scientific">Fimbriiglobus ruber</name>
    <dbReference type="NCBI Taxonomy" id="1908690"/>
    <lineage>
        <taxon>Bacteria</taxon>
        <taxon>Pseudomonadati</taxon>
        <taxon>Planctomycetota</taxon>
        <taxon>Planctomycetia</taxon>
        <taxon>Gemmatales</taxon>
        <taxon>Gemmataceae</taxon>
        <taxon>Fimbriiglobus</taxon>
    </lineage>
</organism>
<name>A0A225DVD3_9BACT</name>
<dbReference type="AlphaFoldDB" id="A0A225DVD3"/>
<dbReference type="RefSeq" id="WP_088256084.1">
    <property type="nucleotide sequence ID" value="NZ_NIDE01000007.1"/>
</dbReference>
<proteinExistence type="predicted"/>
<gene>
    <name evidence="2" type="ORF">FRUB_05031</name>
</gene>
<dbReference type="EMBL" id="NIDE01000007">
    <property type="protein sequence ID" value="OWK41139.1"/>
    <property type="molecule type" value="Genomic_DNA"/>
</dbReference>
<keyword evidence="3" id="KW-1185">Reference proteome</keyword>
<evidence type="ECO:0000313" key="3">
    <source>
        <dbReference type="Proteomes" id="UP000214646"/>
    </source>
</evidence>
<dbReference type="Gene3D" id="3.40.50.10140">
    <property type="entry name" value="Toll/interleukin-1 receptor homology (TIR) domain"/>
    <property type="match status" value="1"/>
</dbReference>
<feature type="domain" description="TIR" evidence="1">
    <location>
        <begin position="4"/>
        <end position="119"/>
    </location>
</feature>
<protein>
    <recommendedName>
        <fullName evidence="1">TIR domain-containing protein</fullName>
    </recommendedName>
</protein>
<evidence type="ECO:0000259" key="1">
    <source>
        <dbReference type="Pfam" id="PF13676"/>
    </source>
</evidence>
<reference evidence="3" key="1">
    <citation type="submission" date="2017-06" db="EMBL/GenBank/DDBJ databases">
        <title>Genome analysis of Fimbriiglobus ruber SP5, the first member of the order Planctomycetales with confirmed chitinolytic capability.</title>
        <authorList>
            <person name="Ravin N.V."/>
            <person name="Rakitin A.L."/>
            <person name="Ivanova A.A."/>
            <person name="Beletsky A.V."/>
            <person name="Kulichevskaya I.S."/>
            <person name="Mardanov A.V."/>
            <person name="Dedysh S.N."/>
        </authorList>
    </citation>
    <scope>NUCLEOTIDE SEQUENCE [LARGE SCALE GENOMIC DNA]</scope>
    <source>
        <strain evidence="3">SP5</strain>
    </source>
</reference>
<dbReference type="InterPro" id="IPR035897">
    <property type="entry name" value="Toll_tir_struct_dom_sf"/>
</dbReference>
<dbReference type="OrthoDB" id="8435646at2"/>
<comment type="caution">
    <text evidence="2">The sequence shown here is derived from an EMBL/GenBank/DDBJ whole genome shotgun (WGS) entry which is preliminary data.</text>
</comment>
<sequence length="322" mass="35733">MTSVFLSYSRDNKPIADRLYHDLKRAGLSPWQDTDLATEIQWGQDIRGRIEAADAFILLASPEAADPARYVVRELAEAERLNKRILRVWVAGEAGQLPAAWTERHMIDARGRYWQALPKLLADLGGQAVSSPRDLIADVPSLSAMADQLHGAVPFRAAGHSLVRVPVVPSGYGMGWLVGPADDPLPDMTRGLLPPIAVLFKFTGPEHDDSLAEVVQYLVSVGRTPWVVYVEGPKQMGENRVPKYELPNDGGHVWADQVELSERAVREWVKGRHQGMSVFFHGPNPLAFAVGSRLREMLPYELLHYPRGQSRYTTVFGAANVK</sequence>
<evidence type="ECO:0000313" key="2">
    <source>
        <dbReference type="EMBL" id="OWK41139.1"/>
    </source>
</evidence>